<dbReference type="RefSeq" id="WP_340524630.1">
    <property type="nucleotide sequence ID" value="NZ_FMSH01000173.1"/>
</dbReference>
<dbReference type="InterPro" id="IPR052513">
    <property type="entry name" value="Thioester_dehydratase-like"/>
</dbReference>
<dbReference type="EMBL" id="FMSH01000173">
    <property type="protein sequence ID" value="SCU75770.1"/>
    <property type="molecule type" value="Genomic_DNA"/>
</dbReference>
<accession>A0A1K0IEK9</accession>
<evidence type="ECO:0008006" key="4">
    <source>
        <dbReference type="Google" id="ProtNLM"/>
    </source>
</evidence>
<dbReference type="InterPro" id="IPR002878">
    <property type="entry name" value="ChsH2_C"/>
</dbReference>
<dbReference type="PANTHER" id="PTHR34075">
    <property type="entry name" value="BLR3430 PROTEIN"/>
    <property type="match status" value="1"/>
</dbReference>
<dbReference type="SUPFAM" id="SSF50249">
    <property type="entry name" value="Nucleic acid-binding proteins"/>
    <property type="match status" value="1"/>
</dbReference>
<gene>
    <name evidence="3" type="ORF">CNECB9_2540003</name>
</gene>
<feature type="domain" description="ChsH2 C-terminal OB-fold" evidence="1">
    <location>
        <begin position="58"/>
        <end position="123"/>
    </location>
</feature>
<dbReference type="InterPro" id="IPR022002">
    <property type="entry name" value="ChsH2_Znr"/>
</dbReference>
<dbReference type="InterPro" id="IPR012340">
    <property type="entry name" value="NA-bd_OB-fold"/>
</dbReference>
<dbReference type="Gene3D" id="6.10.30.10">
    <property type="match status" value="1"/>
</dbReference>
<sequence>MAANEYRKPLPIPQPHTRAFWQAARQNQLKIQKCRQCGHVQHYPRATCTACWSAELDWQTCTGRGTVYSYTIAYRSTTPEFVNDDPYIVAIVELEEGVRMTTNIVDCPLTAIGVDMPVQVVFDHVTEEIALPKFRPA</sequence>
<evidence type="ECO:0000259" key="2">
    <source>
        <dbReference type="Pfam" id="PF12172"/>
    </source>
</evidence>
<protein>
    <recommendedName>
        <fullName evidence="4">Zn-ribbon domain-containing OB-fold protein</fullName>
    </recommendedName>
</protein>
<proteinExistence type="predicted"/>
<evidence type="ECO:0000259" key="1">
    <source>
        <dbReference type="Pfam" id="PF01796"/>
    </source>
</evidence>
<reference evidence="3" key="1">
    <citation type="submission" date="2016-09" db="EMBL/GenBank/DDBJ databases">
        <authorList>
            <person name="Capua I."/>
            <person name="De Benedictis P."/>
            <person name="Joannis T."/>
            <person name="Lombin L.H."/>
            <person name="Cattoli G."/>
        </authorList>
    </citation>
    <scope>NUCLEOTIDE SEQUENCE</scope>
    <source>
        <strain evidence="3">B9</strain>
    </source>
</reference>
<dbReference type="Pfam" id="PF12172">
    <property type="entry name" value="zf-ChsH2"/>
    <property type="match status" value="1"/>
</dbReference>
<organism evidence="3">
    <name type="scientific">Cupriavidus necator</name>
    <name type="common">Alcaligenes eutrophus</name>
    <name type="synonym">Ralstonia eutropha</name>
    <dbReference type="NCBI Taxonomy" id="106590"/>
    <lineage>
        <taxon>Bacteria</taxon>
        <taxon>Pseudomonadati</taxon>
        <taxon>Pseudomonadota</taxon>
        <taxon>Betaproteobacteria</taxon>
        <taxon>Burkholderiales</taxon>
        <taxon>Burkholderiaceae</taxon>
        <taxon>Cupriavidus</taxon>
    </lineage>
</organism>
<evidence type="ECO:0000313" key="3">
    <source>
        <dbReference type="EMBL" id="SCU75770.1"/>
    </source>
</evidence>
<name>A0A1K0IEK9_CUPNE</name>
<dbReference type="AlphaFoldDB" id="A0A1K0IEK9"/>
<dbReference type="Pfam" id="PF01796">
    <property type="entry name" value="OB_ChsH2_C"/>
    <property type="match status" value="1"/>
</dbReference>
<dbReference type="PANTHER" id="PTHR34075:SF5">
    <property type="entry name" value="BLR3430 PROTEIN"/>
    <property type="match status" value="1"/>
</dbReference>
<feature type="domain" description="ChsH2 rubredoxin-like zinc ribbon" evidence="2">
    <location>
        <begin position="21"/>
        <end position="57"/>
    </location>
</feature>